<dbReference type="InterPro" id="IPR045863">
    <property type="entry name" value="CorA_TM1_TM2"/>
</dbReference>
<dbReference type="GO" id="GO:0015095">
    <property type="term" value="F:magnesium ion transmembrane transporter activity"/>
    <property type="evidence" value="ECO:0007669"/>
    <property type="project" value="TreeGrafter"/>
</dbReference>
<dbReference type="RefSeq" id="XP_069231521.1">
    <property type="nucleotide sequence ID" value="XM_069371583.1"/>
</dbReference>
<keyword evidence="4 6" id="KW-0472">Membrane</keyword>
<evidence type="ECO:0000313" key="8">
    <source>
        <dbReference type="Proteomes" id="UP000803884"/>
    </source>
</evidence>
<feature type="transmembrane region" description="Helical" evidence="6">
    <location>
        <begin position="561"/>
        <end position="579"/>
    </location>
</feature>
<dbReference type="GO" id="GO:0015087">
    <property type="term" value="F:cobalt ion transmembrane transporter activity"/>
    <property type="evidence" value="ECO:0007669"/>
    <property type="project" value="TreeGrafter"/>
</dbReference>
<evidence type="ECO:0000256" key="3">
    <source>
        <dbReference type="ARBA" id="ARBA00022989"/>
    </source>
</evidence>
<feature type="transmembrane region" description="Helical" evidence="6">
    <location>
        <begin position="623"/>
        <end position="640"/>
    </location>
</feature>
<evidence type="ECO:0000313" key="7">
    <source>
        <dbReference type="EMBL" id="KAL1588416.1"/>
    </source>
</evidence>
<dbReference type="GO" id="GO:0000287">
    <property type="term" value="F:magnesium ion binding"/>
    <property type="evidence" value="ECO:0007669"/>
    <property type="project" value="TreeGrafter"/>
</dbReference>
<evidence type="ECO:0000256" key="6">
    <source>
        <dbReference type="SAM" id="Phobius"/>
    </source>
</evidence>
<keyword evidence="3 6" id="KW-1133">Transmembrane helix</keyword>
<proteinExistence type="predicted"/>
<dbReference type="Pfam" id="PF01544">
    <property type="entry name" value="CorA"/>
    <property type="match status" value="1"/>
</dbReference>
<evidence type="ECO:0000256" key="5">
    <source>
        <dbReference type="SAM" id="MobiDB-lite"/>
    </source>
</evidence>
<dbReference type="PANTHER" id="PTHR46494">
    <property type="entry name" value="CORA FAMILY METAL ION TRANSPORTER (EUROFUNG)"/>
    <property type="match status" value="1"/>
</dbReference>
<dbReference type="GO" id="GO:0050897">
    <property type="term" value="F:cobalt ion binding"/>
    <property type="evidence" value="ECO:0007669"/>
    <property type="project" value="TreeGrafter"/>
</dbReference>
<dbReference type="GeneID" id="96004421"/>
<protein>
    <submittedName>
        <fullName evidence="7">Uncharacterized protein</fullName>
    </submittedName>
</protein>
<dbReference type="Gene3D" id="1.20.58.340">
    <property type="entry name" value="Magnesium transport protein CorA, transmembrane region"/>
    <property type="match status" value="1"/>
</dbReference>
<feature type="transmembrane region" description="Helical" evidence="6">
    <location>
        <begin position="591"/>
        <end position="611"/>
    </location>
</feature>
<gene>
    <name evidence="7" type="ORF">WHR41_02977</name>
</gene>
<dbReference type="AlphaFoldDB" id="A0AB34KWZ7"/>
<organism evidence="7 8">
    <name type="scientific">Cladosporium halotolerans</name>
    <dbReference type="NCBI Taxonomy" id="1052096"/>
    <lineage>
        <taxon>Eukaryota</taxon>
        <taxon>Fungi</taxon>
        <taxon>Dikarya</taxon>
        <taxon>Ascomycota</taxon>
        <taxon>Pezizomycotina</taxon>
        <taxon>Dothideomycetes</taxon>
        <taxon>Dothideomycetidae</taxon>
        <taxon>Cladosporiales</taxon>
        <taxon>Cladosporiaceae</taxon>
        <taxon>Cladosporium</taxon>
    </lineage>
</organism>
<comment type="caution">
    <text evidence="7">The sequence shown here is derived from an EMBL/GenBank/DDBJ whole genome shotgun (WGS) entry which is preliminary data.</text>
</comment>
<feature type="compositionally biased region" description="Polar residues" evidence="5">
    <location>
        <begin position="91"/>
        <end position="102"/>
    </location>
</feature>
<accession>A0AB34KWZ7</accession>
<dbReference type="GO" id="GO:0005886">
    <property type="term" value="C:plasma membrane"/>
    <property type="evidence" value="ECO:0007669"/>
    <property type="project" value="UniProtKB-SubCell"/>
</dbReference>
<reference evidence="7 8" key="1">
    <citation type="journal article" date="2020" name="Microbiol. Resour. Announc.">
        <title>Draft Genome Sequence of a Cladosporium Species Isolated from the Mesophotic Ascidian Didemnum maculosum.</title>
        <authorList>
            <person name="Gioti A."/>
            <person name="Siaperas R."/>
            <person name="Nikolaivits E."/>
            <person name="Le Goff G."/>
            <person name="Ouazzani J."/>
            <person name="Kotoulas G."/>
            <person name="Topakas E."/>
        </authorList>
    </citation>
    <scope>NUCLEOTIDE SEQUENCE [LARGE SCALE GENOMIC DNA]</scope>
    <source>
        <strain evidence="7 8">TM138-S3</strain>
    </source>
</reference>
<dbReference type="InterPro" id="IPR002523">
    <property type="entry name" value="MgTranspt_CorA/ZnTranspt_ZntB"/>
</dbReference>
<evidence type="ECO:0000256" key="1">
    <source>
        <dbReference type="ARBA" id="ARBA00004651"/>
    </source>
</evidence>
<keyword evidence="2 6" id="KW-0812">Transmembrane</keyword>
<feature type="region of interest" description="Disordered" evidence="5">
    <location>
        <begin position="57"/>
        <end position="112"/>
    </location>
</feature>
<keyword evidence="8" id="KW-1185">Reference proteome</keyword>
<comment type="subcellular location">
    <subcellularLocation>
        <location evidence="1">Cell membrane</location>
        <topology evidence="1">Multi-pass membrane protein</topology>
    </subcellularLocation>
</comment>
<evidence type="ECO:0000256" key="2">
    <source>
        <dbReference type="ARBA" id="ARBA00022692"/>
    </source>
</evidence>
<evidence type="ECO:0000256" key="4">
    <source>
        <dbReference type="ARBA" id="ARBA00023136"/>
    </source>
</evidence>
<dbReference type="Proteomes" id="UP000803884">
    <property type="component" value="Unassembled WGS sequence"/>
</dbReference>
<dbReference type="EMBL" id="JAAQHG020000007">
    <property type="protein sequence ID" value="KAL1588416.1"/>
    <property type="molecule type" value="Genomic_DNA"/>
</dbReference>
<dbReference type="PANTHER" id="PTHR46494:SF1">
    <property type="entry name" value="CORA FAMILY METAL ION TRANSPORTER (EUROFUNG)"/>
    <property type="match status" value="1"/>
</dbReference>
<sequence length="728" mass="83574">MGDSPGVEALLQRLETQRNAFATTFTQLHDVLVKDLEASVRRETTIPAIARATSISIDTPTARSPRPSMVSYDTTDRPRDIRKSSAGVITLETTSDSRATGQESSEDEDDESYYVQSPLDHEFYDHEGLREHLKSYPWTRYGKEVLQDAIDKSRRLTRPPLFPTIRGLVSDRSHISHLEVFDIGTDGAPLLVELPEPEQGPSNAFKIWNTIKEINNPGKERKAVGRITNLHEPSPSLFGAIHFTSKASFDVDEIFQHLVSISRSSANVHRAYDQDHRRRRSFVFNFEYFTIIGEDCEPMAWQMTDRQNGRKPHHTPITRCSSVVALSLAGEPIKKIKNRSRRRTTEHGYVYDPFAPWQLLNVHCYPDCVSSGDSHEPSRNYVNGVEAFMVALLGEFRDAAKRFEQIYEAITELITPPLNFMFDSSVRDNLLFEDSDFTLCRRYFWAYQTLGIVNDSLKAIVDAYEDTFTDEVWEGKHKTLWPLPDQDSPRNLYFKKRMAALRKKLGFEITRLRAQMAENDQKRDDIKGLREELFVGTSIQESRKSVENTEVAIQQGHNIKLLTLVNIFFLPLTFVTSVFGMSNMPQKHDYWMFAIVISTVCVPFFILIGSLNTTRGMRFWREQFLMIFHFAGLMVAWIGSCGRRKNVVESIDSDMEAETQQITHLMAQRRKSGLHRFFSRETSFSDHVTMPDVDTVRSPLPKPSFRSSRKSSHIADLWTKEARQSRLG</sequence>
<feature type="compositionally biased region" description="Basic and acidic residues" evidence="5">
    <location>
        <begin position="74"/>
        <end position="83"/>
    </location>
</feature>
<name>A0AB34KWZ7_9PEZI</name>
<dbReference type="SUPFAM" id="SSF144083">
    <property type="entry name" value="Magnesium transport protein CorA, transmembrane region"/>
    <property type="match status" value="1"/>
</dbReference>